<sequence>MKDEETIQEFHMAILDYDNQFDSLGEKISEEKLIRKMLRSLPKKFDMKVTAMEEAKDISQMK</sequence>
<dbReference type="Pfam" id="PF14223">
    <property type="entry name" value="Retrotran_gag_2"/>
    <property type="match status" value="1"/>
</dbReference>
<keyword evidence="1" id="KW-0378">Hydrolase</keyword>
<dbReference type="AlphaFoldDB" id="A0A2K3KLV0"/>
<dbReference type="EMBL" id="ASHM01206912">
    <property type="protein sequence ID" value="PNX67288.1"/>
    <property type="molecule type" value="Genomic_DNA"/>
</dbReference>
<protein>
    <submittedName>
        <fullName evidence="1">Gag-protease polyprotein</fullName>
    </submittedName>
</protein>
<gene>
    <name evidence="1" type="ORF">L195_g063447</name>
</gene>
<dbReference type="GO" id="GO:0006508">
    <property type="term" value="P:proteolysis"/>
    <property type="evidence" value="ECO:0007669"/>
    <property type="project" value="UniProtKB-KW"/>
</dbReference>
<evidence type="ECO:0000313" key="2">
    <source>
        <dbReference type="Proteomes" id="UP000236291"/>
    </source>
</evidence>
<name>A0A2K3KLV0_TRIPR</name>
<dbReference type="PANTHER" id="PTHR35317:SF35">
    <property type="entry name" value="DUF4219 DOMAIN-CONTAINING PROTEIN"/>
    <property type="match status" value="1"/>
</dbReference>
<keyword evidence="1" id="KW-0645">Protease</keyword>
<reference evidence="1 2" key="2">
    <citation type="journal article" date="2017" name="Front. Plant Sci.">
        <title>Gene Classification and Mining of Molecular Markers Useful in Red Clover (Trifolium pratense) Breeding.</title>
        <authorList>
            <person name="Istvanek J."/>
            <person name="Dluhosova J."/>
            <person name="Dluhos P."/>
            <person name="Patkova L."/>
            <person name="Nedelnik J."/>
            <person name="Repkova J."/>
        </authorList>
    </citation>
    <scope>NUCLEOTIDE SEQUENCE [LARGE SCALE GENOMIC DNA]</scope>
    <source>
        <strain evidence="2">cv. Tatra</strain>
        <tissue evidence="1">Young leaves</tissue>
    </source>
</reference>
<feature type="non-terminal residue" evidence="1">
    <location>
        <position position="62"/>
    </location>
</feature>
<dbReference type="GO" id="GO:0008233">
    <property type="term" value="F:peptidase activity"/>
    <property type="evidence" value="ECO:0007669"/>
    <property type="project" value="UniProtKB-KW"/>
</dbReference>
<dbReference type="Proteomes" id="UP000236291">
    <property type="component" value="Unassembled WGS sequence"/>
</dbReference>
<dbReference type="PANTHER" id="PTHR35317">
    <property type="entry name" value="OS04G0629600 PROTEIN"/>
    <property type="match status" value="1"/>
</dbReference>
<organism evidence="1 2">
    <name type="scientific">Trifolium pratense</name>
    <name type="common">Red clover</name>
    <dbReference type="NCBI Taxonomy" id="57577"/>
    <lineage>
        <taxon>Eukaryota</taxon>
        <taxon>Viridiplantae</taxon>
        <taxon>Streptophyta</taxon>
        <taxon>Embryophyta</taxon>
        <taxon>Tracheophyta</taxon>
        <taxon>Spermatophyta</taxon>
        <taxon>Magnoliopsida</taxon>
        <taxon>eudicotyledons</taxon>
        <taxon>Gunneridae</taxon>
        <taxon>Pentapetalae</taxon>
        <taxon>rosids</taxon>
        <taxon>fabids</taxon>
        <taxon>Fabales</taxon>
        <taxon>Fabaceae</taxon>
        <taxon>Papilionoideae</taxon>
        <taxon>50 kb inversion clade</taxon>
        <taxon>NPAAA clade</taxon>
        <taxon>Hologalegina</taxon>
        <taxon>IRL clade</taxon>
        <taxon>Trifolieae</taxon>
        <taxon>Trifolium</taxon>
    </lineage>
</organism>
<comment type="caution">
    <text evidence="1">The sequence shown here is derived from an EMBL/GenBank/DDBJ whole genome shotgun (WGS) entry which is preliminary data.</text>
</comment>
<reference evidence="1 2" key="1">
    <citation type="journal article" date="2014" name="Am. J. Bot.">
        <title>Genome assembly and annotation for red clover (Trifolium pratense; Fabaceae).</title>
        <authorList>
            <person name="Istvanek J."/>
            <person name="Jaros M."/>
            <person name="Krenek A."/>
            <person name="Repkova J."/>
        </authorList>
    </citation>
    <scope>NUCLEOTIDE SEQUENCE [LARGE SCALE GENOMIC DNA]</scope>
    <source>
        <strain evidence="2">cv. Tatra</strain>
        <tissue evidence="1">Young leaves</tissue>
    </source>
</reference>
<proteinExistence type="predicted"/>
<accession>A0A2K3KLV0</accession>
<evidence type="ECO:0000313" key="1">
    <source>
        <dbReference type="EMBL" id="PNX67288.1"/>
    </source>
</evidence>